<evidence type="ECO:0000313" key="2">
    <source>
        <dbReference type="Proteomes" id="UP000190367"/>
    </source>
</evidence>
<gene>
    <name evidence="1" type="ORF">SAMN04488128_105134</name>
</gene>
<reference evidence="2" key="1">
    <citation type="submission" date="2017-02" db="EMBL/GenBank/DDBJ databases">
        <authorList>
            <person name="Varghese N."/>
            <person name="Submissions S."/>
        </authorList>
    </citation>
    <scope>NUCLEOTIDE SEQUENCE [LARGE SCALE GENOMIC DNA]</scope>
    <source>
        <strain evidence="2">DSM 22224</strain>
    </source>
</reference>
<proteinExistence type="predicted"/>
<accession>A0A1T4TIY2</accession>
<dbReference type="STRING" id="634771.SAMN04488128_105134"/>
<name>A0A1T4TIY2_9BACT</name>
<evidence type="ECO:0000313" key="1">
    <source>
        <dbReference type="EMBL" id="SKA40179.1"/>
    </source>
</evidence>
<dbReference type="EMBL" id="FUWZ01000005">
    <property type="protein sequence ID" value="SKA40179.1"/>
    <property type="molecule type" value="Genomic_DNA"/>
</dbReference>
<keyword evidence="2" id="KW-1185">Reference proteome</keyword>
<organism evidence="1 2">
    <name type="scientific">Chitinophaga eiseniae</name>
    <dbReference type="NCBI Taxonomy" id="634771"/>
    <lineage>
        <taxon>Bacteria</taxon>
        <taxon>Pseudomonadati</taxon>
        <taxon>Bacteroidota</taxon>
        <taxon>Chitinophagia</taxon>
        <taxon>Chitinophagales</taxon>
        <taxon>Chitinophagaceae</taxon>
        <taxon>Chitinophaga</taxon>
    </lineage>
</organism>
<protein>
    <submittedName>
        <fullName evidence="1">Uncharacterized protein</fullName>
    </submittedName>
</protein>
<dbReference type="AlphaFoldDB" id="A0A1T4TIY2"/>
<dbReference type="RefSeq" id="WP_078671947.1">
    <property type="nucleotide sequence ID" value="NZ_FUWZ01000005.1"/>
</dbReference>
<dbReference type="OrthoDB" id="775526at2"/>
<dbReference type="Proteomes" id="UP000190367">
    <property type="component" value="Unassembled WGS sequence"/>
</dbReference>
<sequence>MSTYYLKCFDGNVFFDATIRSERNGRKVILVLETDRIHFTAEDHFPFLALQKILLYLEDQGVKLLCNGARIDVYPSGFFMESFLAYKLVMGKVAEAVDLVNVLKATDELERIGTVSDQEAYWQKWLKMGKER</sequence>